<dbReference type="EMBL" id="JAAAJA010000219">
    <property type="protein sequence ID" value="KAG0258449.1"/>
    <property type="molecule type" value="Genomic_DNA"/>
</dbReference>
<organism evidence="4 5">
    <name type="scientific">Mortierella polycephala</name>
    <dbReference type="NCBI Taxonomy" id="41804"/>
    <lineage>
        <taxon>Eukaryota</taxon>
        <taxon>Fungi</taxon>
        <taxon>Fungi incertae sedis</taxon>
        <taxon>Mucoromycota</taxon>
        <taxon>Mortierellomycotina</taxon>
        <taxon>Mortierellomycetes</taxon>
        <taxon>Mortierellales</taxon>
        <taxon>Mortierellaceae</taxon>
        <taxon>Mortierella</taxon>
    </lineage>
</organism>
<accession>A0A9P6Q2L4</accession>
<evidence type="ECO:0000256" key="3">
    <source>
        <dbReference type="SAM" id="SignalP"/>
    </source>
</evidence>
<keyword evidence="2" id="KW-0812">Transmembrane</keyword>
<evidence type="ECO:0000256" key="1">
    <source>
        <dbReference type="SAM" id="MobiDB-lite"/>
    </source>
</evidence>
<feature type="region of interest" description="Disordered" evidence="1">
    <location>
        <begin position="460"/>
        <end position="500"/>
    </location>
</feature>
<feature type="compositionally biased region" description="Polar residues" evidence="1">
    <location>
        <begin position="478"/>
        <end position="491"/>
    </location>
</feature>
<keyword evidence="2" id="KW-1133">Transmembrane helix</keyword>
<keyword evidence="3" id="KW-0732">Signal</keyword>
<reference evidence="4" key="1">
    <citation type="journal article" date="2020" name="Fungal Divers.">
        <title>Resolving the Mortierellaceae phylogeny through synthesis of multi-gene phylogenetics and phylogenomics.</title>
        <authorList>
            <person name="Vandepol N."/>
            <person name="Liber J."/>
            <person name="Desiro A."/>
            <person name="Na H."/>
            <person name="Kennedy M."/>
            <person name="Barry K."/>
            <person name="Grigoriev I.V."/>
            <person name="Miller A.N."/>
            <person name="O'Donnell K."/>
            <person name="Stajich J.E."/>
            <person name="Bonito G."/>
        </authorList>
    </citation>
    <scope>NUCLEOTIDE SEQUENCE</scope>
    <source>
        <strain evidence="4">KOD948</strain>
    </source>
</reference>
<proteinExistence type="predicted"/>
<evidence type="ECO:0000313" key="5">
    <source>
        <dbReference type="Proteomes" id="UP000726737"/>
    </source>
</evidence>
<gene>
    <name evidence="4" type="ORF">BG011_003272</name>
</gene>
<feature type="transmembrane region" description="Helical" evidence="2">
    <location>
        <begin position="325"/>
        <end position="345"/>
    </location>
</feature>
<comment type="caution">
    <text evidence="4">The sequence shown here is derived from an EMBL/GenBank/DDBJ whole genome shotgun (WGS) entry which is preliminary data.</text>
</comment>
<evidence type="ECO:0000313" key="4">
    <source>
        <dbReference type="EMBL" id="KAG0258449.1"/>
    </source>
</evidence>
<dbReference type="OrthoDB" id="2440626at2759"/>
<sequence length="537" mass="58314">MLHVHRLGLVVLVALAGSNHYFQGPKAFVQAYQDPGRYVLAPGLEILDTPTPNAVEASGNVARADPRPNHAIGLSPGPESLPSIDITTPLLNSVYAPGSSFIMTWSNNGIRFPSNWTPPQSIIDMIMHEVNISHSAPLKDDDIRVLAQKKLEDLRRMQLDNIIKDSLIWLHSVRLVNWPLQIPDAKAPTNGTMKATLTHQQQQQQSALLISLSPSILVSPGYNLVNVSRMTILGSAGGQLTWSIPEDWAYEGEFEIRIPSVHSGTGSDGAKSRTFWILRDAATRARSPAYNLPSMDLQQQAISSSSGQDQRWYDRTLQRQKDTGVILGVAAMLLALLLVALGMTARTYRRKWAKNGNQSMSSLTTSGTTLAAGSETSIGSLSSYMTDSSIAAMSSSCYSLYTSSSSARSSRVQQPQLQYPAQHYNQSQVHIAHHAYHPLDFTSGDQDALSPIDMNISGETLGPERPMGAAGTAAATVNGGSVSEKVSSSNRGVDRNKSALVNNSNFVDLPLYNESELEKNADSKGGHQLDLNEKEQR</sequence>
<feature type="region of interest" description="Disordered" evidence="1">
    <location>
        <begin position="516"/>
        <end position="537"/>
    </location>
</feature>
<feature type="signal peptide" evidence="3">
    <location>
        <begin position="1"/>
        <end position="18"/>
    </location>
</feature>
<dbReference type="Proteomes" id="UP000726737">
    <property type="component" value="Unassembled WGS sequence"/>
</dbReference>
<protein>
    <submittedName>
        <fullName evidence="4">Uncharacterized protein</fullName>
    </submittedName>
</protein>
<evidence type="ECO:0000256" key="2">
    <source>
        <dbReference type="SAM" id="Phobius"/>
    </source>
</evidence>
<keyword evidence="5" id="KW-1185">Reference proteome</keyword>
<feature type="chain" id="PRO_5040460996" evidence="3">
    <location>
        <begin position="19"/>
        <end position="537"/>
    </location>
</feature>
<name>A0A9P6Q2L4_9FUNG</name>
<dbReference type="AlphaFoldDB" id="A0A9P6Q2L4"/>
<keyword evidence="2" id="KW-0472">Membrane</keyword>